<dbReference type="Pfam" id="PF00924">
    <property type="entry name" value="MS_channel_2nd"/>
    <property type="match status" value="1"/>
</dbReference>
<keyword evidence="6" id="KW-0406">Ion transport</keyword>
<comment type="subcellular location">
    <subcellularLocation>
        <location evidence="6">Cell inner membrane</location>
        <topology evidence="6">Multi-pass membrane protein</topology>
    </subcellularLocation>
    <subcellularLocation>
        <location evidence="1">Cell membrane</location>
        <topology evidence="1">Multi-pass membrane protein</topology>
    </subcellularLocation>
</comment>
<dbReference type="GO" id="GO:0008381">
    <property type="term" value="F:mechanosensitive monoatomic ion channel activity"/>
    <property type="evidence" value="ECO:0007669"/>
    <property type="project" value="InterPro"/>
</dbReference>
<dbReference type="PANTHER" id="PTHR30221">
    <property type="entry name" value="SMALL-CONDUCTANCE MECHANOSENSITIVE CHANNEL"/>
    <property type="match status" value="1"/>
</dbReference>
<keyword evidence="6" id="KW-0407">Ion channel</keyword>
<keyword evidence="3 6" id="KW-0812">Transmembrane</keyword>
<dbReference type="Proteomes" id="UP000021315">
    <property type="component" value="Unassembled WGS sequence"/>
</dbReference>
<dbReference type="EMBL" id="JDST02000063">
    <property type="protein sequence ID" value="KFB76126.1"/>
    <property type="molecule type" value="Genomic_DNA"/>
</dbReference>
<protein>
    <recommendedName>
        <fullName evidence="6">Small-conductance mechanosensitive channel</fullName>
    </recommendedName>
</protein>
<dbReference type="Pfam" id="PF00027">
    <property type="entry name" value="cNMP_binding"/>
    <property type="match status" value="1"/>
</dbReference>
<dbReference type="PANTHER" id="PTHR30221:SF1">
    <property type="entry name" value="SMALL-CONDUCTANCE MECHANOSENSITIVE CHANNEL"/>
    <property type="match status" value="1"/>
</dbReference>
<dbReference type="SUPFAM" id="SSF82689">
    <property type="entry name" value="Mechanosensitive channel protein MscS (YggB), C-terminal domain"/>
    <property type="match status" value="1"/>
</dbReference>
<evidence type="ECO:0000313" key="8">
    <source>
        <dbReference type="EMBL" id="KFB76126.1"/>
    </source>
</evidence>
<name>A0A080M532_9PROT</name>
<dbReference type="STRING" id="1453999.AW06_002794"/>
<evidence type="ECO:0000313" key="9">
    <source>
        <dbReference type="Proteomes" id="UP000021315"/>
    </source>
</evidence>
<dbReference type="Gene3D" id="2.60.120.10">
    <property type="entry name" value="Jelly Rolls"/>
    <property type="match status" value="1"/>
</dbReference>
<dbReference type="Gene3D" id="1.10.287.1260">
    <property type="match status" value="1"/>
</dbReference>
<evidence type="ECO:0000256" key="5">
    <source>
        <dbReference type="ARBA" id="ARBA00023136"/>
    </source>
</evidence>
<keyword evidence="5 6" id="KW-0472">Membrane</keyword>
<accession>A0A080M532</accession>
<dbReference type="SUPFAM" id="SSF51206">
    <property type="entry name" value="cAMP-binding domain-like"/>
    <property type="match status" value="1"/>
</dbReference>
<dbReference type="InterPro" id="IPR014710">
    <property type="entry name" value="RmlC-like_jellyroll"/>
</dbReference>
<evidence type="ECO:0000259" key="7">
    <source>
        <dbReference type="PROSITE" id="PS50042"/>
    </source>
</evidence>
<dbReference type="Gene3D" id="3.30.70.100">
    <property type="match status" value="1"/>
</dbReference>
<feature type="transmembrane region" description="Helical" evidence="6">
    <location>
        <begin position="134"/>
        <end position="152"/>
    </location>
</feature>
<comment type="function">
    <text evidence="6">Mechanosensitive channel that participates in the regulation of osmotic pressure changes within the cell, opening in response to stretch forces in the membrane lipid bilayer, without the need for other proteins. Contributes to normal resistance to hypoosmotic shock. Forms an ion channel of 1.0 nanosiemens conductance with a slight preference for anions.</text>
</comment>
<evidence type="ECO:0000256" key="3">
    <source>
        <dbReference type="ARBA" id="ARBA00022692"/>
    </source>
</evidence>
<gene>
    <name evidence="8" type="ORF">AW06_002794</name>
</gene>
<proteinExistence type="inferred from homology"/>
<dbReference type="GO" id="GO:0005886">
    <property type="term" value="C:plasma membrane"/>
    <property type="evidence" value="ECO:0007669"/>
    <property type="project" value="UniProtKB-SubCell"/>
</dbReference>
<dbReference type="InterPro" id="IPR006685">
    <property type="entry name" value="MscS_channel_2nd"/>
</dbReference>
<organism evidence="8 9">
    <name type="scientific">Candidatus Accumulibacter cognatus</name>
    <dbReference type="NCBI Taxonomy" id="2954383"/>
    <lineage>
        <taxon>Bacteria</taxon>
        <taxon>Pseudomonadati</taxon>
        <taxon>Pseudomonadota</taxon>
        <taxon>Betaproteobacteria</taxon>
        <taxon>Candidatus Accumulibacter</taxon>
    </lineage>
</organism>
<feature type="transmembrane region" description="Helical" evidence="6">
    <location>
        <begin position="17"/>
        <end position="36"/>
    </location>
</feature>
<comment type="similarity">
    <text evidence="6">Belongs to the MscS (TC 1.A.23) family.</text>
</comment>
<dbReference type="InterPro" id="IPR010920">
    <property type="entry name" value="LSM_dom_sf"/>
</dbReference>
<keyword evidence="6" id="KW-0997">Cell inner membrane</keyword>
<evidence type="ECO:0000256" key="1">
    <source>
        <dbReference type="ARBA" id="ARBA00004651"/>
    </source>
</evidence>
<keyword evidence="2" id="KW-1003">Cell membrane</keyword>
<comment type="caution">
    <text evidence="8">The sequence shown here is derived from an EMBL/GenBank/DDBJ whole genome shotgun (WGS) entry which is preliminary data.</text>
</comment>
<dbReference type="CDD" id="cd00038">
    <property type="entry name" value="CAP_ED"/>
    <property type="match status" value="1"/>
</dbReference>
<dbReference type="Gene3D" id="2.30.30.60">
    <property type="match status" value="1"/>
</dbReference>
<dbReference type="InterPro" id="IPR045275">
    <property type="entry name" value="MscS_archaea/bacteria_type"/>
</dbReference>
<evidence type="ECO:0000256" key="4">
    <source>
        <dbReference type="ARBA" id="ARBA00022989"/>
    </source>
</evidence>
<feature type="domain" description="Cyclic nucleotide-binding" evidence="7">
    <location>
        <begin position="350"/>
        <end position="472"/>
    </location>
</feature>
<dbReference type="RefSeq" id="WP_273704644.1">
    <property type="nucleotide sequence ID" value="NZ_JDST02000063.1"/>
</dbReference>
<reference evidence="8" key="1">
    <citation type="submission" date="2014-02" db="EMBL/GenBank/DDBJ databases">
        <title>Expanding our view of genomic diversity in Candidatus Accumulibacter clades.</title>
        <authorList>
            <person name="Skennerton C.T."/>
            <person name="Barr J.J."/>
            <person name="Slater F.R."/>
            <person name="Bond P.L."/>
            <person name="Tyson G.W."/>
        </authorList>
    </citation>
    <scope>NUCLEOTIDE SEQUENCE [LARGE SCALE GENOMIC DNA]</scope>
</reference>
<keyword evidence="6" id="KW-0813">Transport</keyword>
<dbReference type="PROSITE" id="PS50042">
    <property type="entry name" value="CNMP_BINDING_3"/>
    <property type="match status" value="1"/>
</dbReference>
<dbReference type="InterPro" id="IPR011066">
    <property type="entry name" value="MscS_channel_C_sf"/>
</dbReference>
<dbReference type="SUPFAM" id="SSF50182">
    <property type="entry name" value="Sm-like ribonucleoproteins"/>
    <property type="match status" value="1"/>
</dbReference>
<evidence type="ECO:0000256" key="6">
    <source>
        <dbReference type="RuleBase" id="RU369025"/>
    </source>
</evidence>
<evidence type="ECO:0000256" key="2">
    <source>
        <dbReference type="ARBA" id="ARBA00022475"/>
    </source>
</evidence>
<keyword evidence="4 6" id="KW-1133">Transmembrane helix</keyword>
<dbReference type="SMART" id="SM00100">
    <property type="entry name" value="cNMP"/>
    <property type="match status" value="1"/>
</dbReference>
<dbReference type="InterPro" id="IPR018490">
    <property type="entry name" value="cNMP-bd_dom_sf"/>
</dbReference>
<dbReference type="InterPro" id="IPR000595">
    <property type="entry name" value="cNMP-bd_dom"/>
</dbReference>
<sequence>MLEFWNKAFAYFWRPELPWALLFTFGLGLILFQLLPASRRAIVTSLELYGLCVLGKFSSACLNAFALHNSAEIVHEMFVVGSGLIMIHLLGLLLFRLAFPLIRLRIPRIIEDLLTFLGYIAWVLVRLRLAGMDLTSLVATSAVLTAVIAFSMQDTLGNTMGGLLLQIESSIKVGDWITIGNVAGQVSEIRWRYTALETRDGETVIFPNSVLMKNSFTIVSSPMQRRPEWRRWLWFNVASSIPPGRVQEVALAAIGTADMPNVARTPEPSCVLMEFGPGFARYALRYWLIDVEPDSPTDSQVRGRLLAALQRAGIELAVAQNEVSLSFDTRKAPEEREQQRRRQALRSAEIFAVLSDEEIAQMASNLVYAPFANGDVILREGSTTGDSLYLLAEGEVDVWLDELPDRPGGHVAVLGTGEVLGEIGMMTGEPRRATLIARSYAQCYRLDRATFERVIQSRPEVAGEIARVLASREQRLRMPAGERAQPLPSGLSLRTKSILDKMREFFGFCDG</sequence>
<feature type="transmembrane region" description="Helical" evidence="6">
    <location>
        <begin position="78"/>
        <end position="97"/>
    </location>
</feature>
<dbReference type="InterPro" id="IPR023408">
    <property type="entry name" value="MscS_beta-dom_sf"/>
</dbReference>
<dbReference type="AlphaFoldDB" id="A0A080M532"/>
<feature type="transmembrane region" description="Helical" evidence="6">
    <location>
        <begin position="48"/>
        <end position="66"/>
    </location>
</feature>
<comment type="subunit">
    <text evidence="6">Homoheptamer.</text>
</comment>
<keyword evidence="9" id="KW-1185">Reference proteome</keyword>